<protein>
    <submittedName>
        <fullName evidence="2">Uncharacterized protein</fullName>
    </submittedName>
</protein>
<evidence type="ECO:0000313" key="2">
    <source>
        <dbReference type="EMBL" id="CAD5206880.1"/>
    </source>
</evidence>
<dbReference type="Proteomes" id="UP000783686">
    <property type="component" value="Unassembled WGS sequence"/>
</dbReference>
<sequence length="165" mass="19496">MSRKLWTIFSFLIATSLAENSYLKADNCTHDTRDDVVRRARPKYCISNDPTVGEVEIIPDTVTEDNKWTKCMESCYALHETEHDNWMFGCSTEYDFLKRLCRSIIRNQMERCFYVPEITNVYTKYTSICCCDPSDSQDEEESCEFKLNQFVDNNQRLPEQFKEDL</sequence>
<evidence type="ECO:0000256" key="1">
    <source>
        <dbReference type="SAM" id="SignalP"/>
    </source>
</evidence>
<keyword evidence="3" id="KW-1185">Reference proteome</keyword>
<feature type="signal peptide" evidence="1">
    <location>
        <begin position="1"/>
        <end position="18"/>
    </location>
</feature>
<name>A0A811JUG6_9BILA</name>
<organism evidence="2 3">
    <name type="scientific">Bursaphelenchus okinawaensis</name>
    <dbReference type="NCBI Taxonomy" id="465554"/>
    <lineage>
        <taxon>Eukaryota</taxon>
        <taxon>Metazoa</taxon>
        <taxon>Ecdysozoa</taxon>
        <taxon>Nematoda</taxon>
        <taxon>Chromadorea</taxon>
        <taxon>Rhabditida</taxon>
        <taxon>Tylenchina</taxon>
        <taxon>Tylenchomorpha</taxon>
        <taxon>Aphelenchoidea</taxon>
        <taxon>Aphelenchoididae</taxon>
        <taxon>Bursaphelenchus</taxon>
    </lineage>
</organism>
<evidence type="ECO:0000313" key="3">
    <source>
        <dbReference type="Proteomes" id="UP000614601"/>
    </source>
</evidence>
<gene>
    <name evidence="2" type="ORF">BOKJ2_LOCUS1564</name>
</gene>
<keyword evidence="1" id="KW-0732">Signal</keyword>
<dbReference type="EMBL" id="CAJFCW020000001">
    <property type="protein sequence ID" value="CAG9083492.1"/>
    <property type="molecule type" value="Genomic_DNA"/>
</dbReference>
<dbReference type="AlphaFoldDB" id="A0A811JUG6"/>
<feature type="chain" id="PRO_5036220788" evidence="1">
    <location>
        <begin position="19"/>
        <end position="165"/>
    </location>
</feature>
<reference evidence="2" key="1">
    <citation type="submission" date="2020-09" db="EMBL/GenBank/DDBJ databases">
        <authorList>
            <person name="Kikuchi T."/>
        </authorList>
    </citation>
    <scope>NUCLEOTIDE SEQUENCE</scope>
    <source>
        <strain evidence="2">SH1</strain>
    </source>
</reference>
<dbReference type="EMBL" id="CAJFDH010000001">
    <property type="protein sequence ID" value="CAD5206880.1"/>
    <property type="molecule type" value="Genomic_DNA"/>
</dbReference>
<comment type="caution">
    <text evidence="2">The sequence shown here is derived from an EMBL/GenBank/DDBJ whole genome shotgun (WGS) entry which is preliminary data.</text>
</comment>
<dbReference type="OrthoDB" id="10649399at2759"/>
<dbReference type="Proteomes" id="UP000614601">
    <property type="component" value="Unassembled WGS sequence"/>
</dbReference>
<proteinExistence type="predicted"/>
<accession>A0A811JUG6</accession>